<evidence type="ECO:0000313" key="2">
    <source>
        <dbReference type="Proteomes" id="UP001497453"/>
    </source>
</evidence>
<name>A0ABP1D4F1_9APHY</name>
<protein>
    <submittedName>
        <fullName evidence="1">Uncharacterized protein</fullName>
    </submittedName>
</protein>
<evidence type="ECO:0000313" key="1">
    <source>
        <dbReference type="EMBL" id="CAL1702741.1"/>
    </source>
</evidence>
<reference evidence="2" key="1">
    <citation type="submission" date="2024-04" db="EMBL/GenBank/DDBJ databases">
        <authorList>
            <person name="Shaw F."/>
            <person name="Minotto A."/>
        </authorList>
    </citation>
    <scope>NUCLEOTIDE SEQUENCE [LARGE SCALE GENOMIC DNA]</scope>
</reference>
<organism evidence="1 2">
    <name type="scientific">Somion occarium</name>
    <dbReference type="NCBI Taxonomy" id="3059160"/>
    <lineage>
        <taxon>Eukaryota</taxon>
        <taxon>Fungi</taxon>
        <taxon>Dikarya</taxon>
        <taxon>Basidiomycota</taxon>
        <taxon>Agaricomycotina</taxon>
        <taxon>Agaricomycetes</taxon>
        <taxon>Polyporales</taxon>
        <taxon>Cerrenaceae</taxon>
        <taxon>Somion</taxon>
    </lineage>
</organism>
<gene>
    <name evidence="1" type="ORF">GFSPODELE1_LOCUS4200</name>
</gene>
<keyword evidence="2" id="KW-1185">Reference proteome</keyword>
<dbReference type="EMBL" id="OZ037945">
    <property type="protein sequence ID" value="CAL1702741.1"/>
    <property type="molecule type" value="Genomic_DNA"/>
</dbReference>
<proteinExistence type="predicted"/>
<sequence>MLIRPWAEPEVELLILDMRSANPSETSVEDLDYTCSFHLPALRIGRHIYVADIRTDPAYSWSPDDRLAIPFHAAACQSLIVVTLNNQLTFVISVEKLLPYFYNIANVGQKHQILWDTWGPRATRAFSLFEGQSPVWFRNVYRTRFVYLSSHTEPERFYLSPTSIKRHCEGP</sequence>
<accession>A0ABP1D4F1</accession>
<dbReference type="Proteomes" id="UP001497453">
    <property type="component" value="Chromosome 2"/>
</dbReference>